<dbReference type="RefSeq" id="WP_139599366.1">
    <property type="nucleotide sequence ID" value="NZ_VDDC01000037.1"/>
</dbReference>
<dbReference type="InterPro" id="IPR006680">
    <property type="entry name" value="Amidohydro-rel"/>
</dbReference>
<keyword evidence="4" id="KW-1185">Reference proteome</keyword>
<dbReference type="InterPro" id="IPR032466">
    <property type="entry name" value="Metal_Hydrolase"/>
</dbReference>
<comment type="similarity">
    <text evidence="1">Belongs to the metallo-dependent hydrolases superfamily.</text>
</comment>
<evidence type="ECO:0000256" key="1">
    <source>
        <dbReference type="ARBA" id="ARBA00038310"/>
    </source>
</evidence>
<keyword evidence="3" id="KW-0378">Hydrolase</keyword>
<accession>A0A5C4R2H4</accession>
<evidence type="ECO:0000259" key="2">
    <source>
        <dbReference type="Pfam" id="PF04909"/>
    </source>
</evidence>
<evidence type="ECO:0000313" key="3">
    <source>
        <dbReference type="EMBL" id="TNH38136.1"/>
    </source>
</evidence>
<dbReference type="Pfam" id="PF04909">
    <property type="entry name" value="Amidohydro_2"/>
    <property type="match status" value="1"/>
</dbReference>
<organism evidence="3 4">
    <name type="scientific">Paracoccus haeundaensis</name>
    <dbReference type="NCBI Taxonomy" id="225362"/>
    <lineage>
        <taxon>Bacteria</taxon>
        <taxon>Pseudomonadati</taxon>
        <taxon>Pseudomonadota</taxon>
        <taxon>Alphaproteobacteria</taxon>
        <taxon>Rhodobacterales</taxon>
        <taxon>Paracoccaceae</taxon>
        <taxon>Paracoccus</taxon>
    </lineage>
</organism>
<dbReference type="AlphaFoldDB" id="A0A5C4R2H4"/>
<feature type="domain" description="Amidohydrolase-related" evidence="2">
    <location>
        <begin position="3"/>
        <end position="273"/>
    </location>
</feature>
<sequence length="280" mass="30659">MIIDAHQHFWRIARGDYGWMTDQVTPIRRDILPADLEPLARAAGVTGTVLVQAAPTLDETQFLLALADRSPLIRGVVGWIDLTGDVAAQLSRIVHPALRGIRPMLQDIDDTRWILQDGVIDALRHVAGAGLRLDALITPRHLPVVEELAGRVPSLPIVIDHCAKPVFDGTDPGPDWRRGIDALAAHPQVFCKLSGLANEFGAGWSANTLRPVFDHVVQAFGPERLMWGSDWPVLELAGTYADWLQVAQTLCAGLSDADRAPVFGQTAARFYDLDAKELRP</sequence>
<dbReference type="PANTHER" id="PTHR43569:SF2">
    <property type="entry name" value="AMIDOHYDROLASE-RELATED DOMAIN-CONTAINING PROTEIN"/>
    <property type="match status" value="1"/>
</dbReference>
<dbReference type="GO" id="GO:0016787">
    <property type="term" value="F:hydrolase activity"/>
    <property type="evidence" value="ECO:0007669"/>
    <property type="project" value="UniProtKB-KW"/>
</dbReference>
<dbReference type="PANTHER" id="PTHR43569">
    <property type="entry name" value="AMIDOHYDROLASE"/>
    <property type="match status" value="1"/>
</dbReference>
<gene>
    <name evidence="3" type="ORF">FHD67_16600</name>
</gene>
<dbReference type="Gene3D" id="3.20.20.140">
    <property type="entry name" value="Metal-dependent hydrolases"/>
    <property type="match status" value="1"/>
</dbReference>
<name>A0A5C4R2H4_9RHOB</name>
<dbReference type="SUPFAM" id="SSF51556">
    <property type="entry name" value="Metallo-dependent hydrolases"/>
    <property type="match status" value="1"/>
</dbReference>
<proteinExistence type="inferred from homology"/>
<dbReference type="EMBL" id="VDDC01000037">
    <property type="protein sequence ID" value="TNH38136.1"/>
    <property type="molecule type" value="Genomic_DNA"/>
</dbReference>
<comment type="caution">
    <text evidence="3">The sequence shown here is derived from an EMBL/GenBank/DDBJ whole genome shotgun (WGS) entry which is preliminary data.</text>
</comment>
<evidence type="ECO:0000313" key="4">
    <source>
        <dbReference type="Proteomes" id="UP000304880"/>
    </source>
</evidence>
<dbReference type="Proteomes" id="UP000304880">
    <property type="component" value="Unassembled WGS sequence"/>
</dbReference>
<reference evidence="3 4" key="1">
    <citation type="submission" date="2019-06" db="EMBL/GenBank/DDBJ databases">
        <authorList>
            <person name="Li J."/>
        </authorList>
    </citation>
    <scope>NUCLEOTIDE SEQUENCE [LARGE SCALE GENOMIC DNA]</scope>
    <source>
        <strain evidence="3 4">CGMCC 1.8012</strain>
    </source>
</reference>
<protein>
    <submittedName>
        <fullName evidence="3">Amidohydrolase</fullName>
    </submittedName>
</protein>
<dbReference type="InterPro" id="IPR052350">
    <property type="entry name" value="Metallo-dep_Lactonases"/>
</dbReference>